<dbReference type="PANTHER" id="PTHR43630">
    <property type="entry name" value="POLY-BETA-1,6-N-ACETYL-D-GLUCOSAMINE SYNTHASE"/>
    <property type="match status" value="1"/>
</dbReference>
<evidence type="ECO:0000256" key="1">
    <source>
        <dbReference type="ARBA" id="ARBA00006739"/>
    </source>
</evidence>
<feature type="transmembrane region" description="Helical" evidence="4">
    <location>
        <begin position="6"/>
        <end position="30"/>
    </location>
</feature>
<proteinExistence type="inferred from homology"/>
<dbReference type="STRING" id="1147123.SAMN05443428_102101"/>
<evidence type="ECO:0000313" key="6">
    <source>
        <dbReference type="Proteomes" id="UP000190105"/>
    </source>
</evidence>
<protein>
    <submittedName>
        <fullName evidence="5">Glycosyltransferase, catalytic subunit of cellulose synthase and poly-beta-1,6-N-acetylglucosamine synthase</fullName>
    </submittedName>
</protein>
<keyword evidence="6" id="KW-1185">Reference proteome</keyword>
<dbReference type="EMBL" id="FUYH01000002">
    <property type="protein sequence ID" value="SKA78183.1"/>
    <property type="molecule type" value="Genomic_DNA"/>
</dbReference>
<evidence type="ECO:0000256" key="4">
    <source>
        <dbReference type="SAM" id="Phobius"/>
    </source>
</evidence>
<accession>A0A1T4WLH0</accession>
<keyword evidence="4" id="KW-0472">Membrane</keyword>
<dbReference type="PANTHER" id="PTHR43630:SF1">
    <property type="entry name" value="POLY-BETA-1,6-N-ACETYL-D-GLUCOSAMINE SYNTHASE"/>
    <property type="match status" value="1"/>
</dbReference>
<feature type="transmembrane region" description="Helical" evidence="4">
    <location>
        <begin position="334"/>
        <end position="354"/>
    </location>
</feature>
<keyword evidence="3 5" id="KW-0808">Transferase</keyword>
<dbReference type="SUPFAM" id="SSF53448">
    <property type="entry name" value="Nucleotide-diphospho-sugar transferases"/>
    <property type="match status" value="1"/>
</dbReference>
<comment type="similarity">
    <text evidence="1">Belongs to the glycosyltransferase 2 family.</text>
</comment>
<dbReference type="Proteomes" id="UP000190105">
    <property type="component" value="Unassembled WGS sequence"/>
</dbReference>
<dbReference type="Pfam" id="PF13641">
    <property type="entry name" value="Glyco_tranf_2_3"/>
    <property type="match status" value="1"/>
</dbReference>
<keyword evidence="2" id="KW-0328">Glycosyltransferase</keyword>
<feature type="transmembrane region" description="Helical" evidence="4">
    <location>
        <begin position="302"/>
        <end position="322"/>
    </location>
</feature>
<keyword evidence="4" id="KW-0812">Transmembrane</keyword>
<dbReference type="GO" id="GO:0016757">
    <property type="term" value="F:glycosyltransferase activity"/>
    <property type="evidence" value="ECO:0007669"/>
    <property type="project" value="UniProtKB-KW"/>
</dbReference>
<dbReference type="InterPro" id="IPR029044">
    <property type="entry name" value="Nucleotide-diphossugar_trans"/>
</dbReference>
<reference evidence="6" key="1">
    <citation type="submission" date="2017-02" db="EMBL/GenBank/DDBJ databases">
        <authorList>
            <person name="Varghese N."/>
            <person name="Submissions S."/>
        </authorList>
    </citation>
    <scope>NUCLEOTIDE SEQUENCE [LARGE SCALE GENOMIC DNA]</scope>
    <source>
        <strain evidence="6">USBA 833</strain>
    </source>
</reference>
<dbReference type="Gene3D" id="3.90.550.10">
    <property type="entry name" value="Spore Coat Polysaccharide Biosynthesis Protein SpsA, Chain A"/>
    <property type="match status" value="1"/>
</dbReference>
<name>A0A1T4WLH0_9CLOT</name>
<organism evidence="5 6">
    <name type="scientific">Caloramator quimbayensis</name>
    <dbReference type="NCBI Taxonomy" id="1147123"/>
    <lineage>
        <taxon>Bacteria</taxon>
        <taxon>Bacillati</taxon>
        <taxon>Bacillota</taxon>
        <taxon>Clostridia</taxon>
        <taxon>Eubacteriales</taxon>
        <taxon>Clostridiaceae</taxon>
        <taxon>Caloramator</taxon>
    </lineage>
</organism>
<feature type="transmembrane region" description="Helical" evidence="4">
    <location>
        <begin position="360"/>
        <end position="382"/>
    </location>
</feature>
<sequence length="406" mass="47247">MFSKLVIITSILFWVLILYYSVLTILGLIFKIKERNDERKLVEYPSVDILIPAHNEGIVIFETLDAMVNLYYPGELNIYLLNDNSSDDTGKIADYFAKHFKNLYHIKVPLGTPKGKARVLNYGFSISKGDMVVVYDADNQPEKMALIKLVEKAVENEKYAGAVGYVKTINMYKNALTRMIGLEFMVFQLLMQSGRWMLFRLGSLTGTNMLVKRKVLEEVGGWDAYALAEDAELSVRIYSKNYLLPVVPSSVTWEQEPEKLNVFIRQRTRWMQGNLYLISKIIKDKNMTKGINKFNTFQMVSIYYLFVSLVIASDIWFVMGLLGKIKIDYQIPLLILWFETLWIYVVQIVTSAVVEREINLKNIIFAVLMYFTYAQFWIYLVLKGYFLQMKGSFKKVEPEWDKTLRF</sequence>
<gene>
    <name evidence="5" type="ORF">SAMN05443428_102101</name>
</gene>
<evidence type="ECO:0000256" key="2">
    <source>
        <dbReference type="ARBA" id="ARBA00022676"/>
    </source>
</evidence>
<evidence type="ECO:0000313" key="5">
    <source>
        <dbReference type="EMBL" id="SKA78183.1"/>
    </source>
</evidence>
<dbReference type="CDD" id="cd06423">
    <property type="entry name" value="CESA_like"/>
    <property type="match status" value="1"/>
</dbReference>
<evidence type="ECO:0000256" key="3">
    <source>
        <dbReference type="ARBA" id="ARBA00022679"/>
    </source>
</evidence>
<dbReference type="AlphaFoldDB" id="A0A1T4WLH0"/>
<keyword evidence="4" id="KW-1133">Transmembrane helix</keyword>